<accession>A0A2J7ZTC9</accession>
<dbReference type="AlphaFoldDB" id="A0A2J7ZTC9"/>
<reference evidence="1 2" key="1">
    <citation type="journal article" date="2017" name="Mol. Biol. Evol.">
        <title>The 4-celled Tetrabaena socialis nuclear genome reveals the essential components for genetic control of cell number at the origin of multicellularity in the volvocine lineage.</title>
        <authorList>
            <person name="Featherston J."/>
            <person name="Arakaki Y."/>
            <person name="Hanschen E.R."/>
            <person name="Ferris P.J."/>
            <person name="Michod R.E."/>
            <person name="Olson B.J.S.C."/>
            <person name="Nozaki H."/>
            <person name="Durand P.M."/>
        </authorList>
    </citation>
    <scope>NUCLEOTIDE SEQUENCE [LARGE SCALE GENOMIC DNA]</scope>
    <source>
        <strain evidence="1 2">NIES-571</strain>
    </source>
</reference>
<proteinExistence type="predicted"/>
<keyword evidence="2" id="KW-1185">Reference proteome</keyword>
<sequence>MEAAGATGASTSGAAQWTGAVPEDLFGTAVALDQRQRITEEEPVLVITLDEAALQQRQAQFPGTAINKRAVAAIVTQHMQEVPDVFGGPSRLLFRGNVYQYQAAVNALCFTPWVRPMGEQHIGKMYAMWSATVIVALAAPFNA</sequence>
<evidence type="ECO:0000313" key="2">
    <source>
        <dbReference type="Proteomes" id="UP000236333"/>
    </source>
</evidence>
<dbReference type="Proteomes" id="UP000236333">
    <property type="component" value="Unassembled WGS sequence"/>
</dbReference>
<evidence type="ECO:0000313" key="1">
    <source>
        <dbReference type="EMBL" id="PNH03512.1"/>
    </source>
</evidence>
<gene>
    <name evidence="1" type="ORF">TSOC_010422</name>
</gene>
<dbReference type="OrthoDB" id="556121at2759"/>
<protein>
    <submittedName>
        <fullName evidence="1">Uncharacterized protein</fullName>
    </submittedName>
</protein>
<comment type="caution">
    <text evidence="1">The sequence shown here is derived from an EMBL/GenBank/DDBJ whole genome shotgun (WGS) entry which is preliminary data.</text>
</comment>
<name>A0A2J7ZTC9_9CHLO</name>
<dbReference type="EMBL" id="PGGS01000494">
    <property type="protein sequence ID" value="PNH03512.1"/>
    <property type="molecule type" value="Genomic_DNA"/>
</dbReference>
<organism evidence="1 2">
    <name type="scientific">Tetrabaena socialis</name>
    <dbReference type="NCBI Taxonomy" id="47790"/>
    <lineage>
        <taxon>Eukaryota</taxon>
        <taxon>Viridiplantae</taxon>
        <taxon>Chlorophyta</taxon>
        <taxon>core chlorophytes</taxon>
        <taxon>Chlorophyceae</taxon>
        <taxon>CS clade</taxon>
        <taxon>Chlamydomonadales</taxon>
        <taxon>Tetrabaenaceae</taxon>
        <taxon>Tetrabaena</taxon>
    </lineage>
</organism>